<gene>
    <name evidence="3" type="ORF">K461DRAFT_292803</name>
</gene>
<dbReference type="Pfam" id="PF09816">
    <property type="entry name" value="EAF"/>
    <property type="match status" value="1"/>
</dbReference>
<feature type="compositionally biased region" description="Polar residues" evidence="1">
    <location>
        <begin position="171"/>
        <end position="182"/>
    </location>
</feature>
<feature type="region of interest" description="Disordered" evidence="1">
    <location>
        <begin position="124"/>
        <end position="150"/>
    </location>
</feature>
<protein>
    <recommendedName>
        <fullName evidence="2">Transcription elongation factor Eaf N-terminal domain-containing protein</fullName>
    </recommendedName>
</protein>
<dbReference type="AlphaFoldDB" id="A0A9P4J286"/>
<keyword evidence="4" id="KW-1185">Reference proteome</keyword>
<name>A0A9P4J286_9PEZI</name>
<feature type="domain" description="Transcription elongation factor Eaf N-terminal" evidence="2">
    <location>
        <begin position="19"/>
        <end position="102"/>
    </location>
</feature>
<feature type="compositionally biased region" description="Acidic residues" evidence="1">
    <location>
        <begin position="258"/>
        <end position="278"/>
    </location>
</feature>
<dbReference type="EMBL" id="ML996084">
    <property type="protein sequence ID" value="KAF2154133.1"/>
    <property type="molecule type" value="Genomic_DNA"/>
</dbReference>
<feature type="compositionally biased region" description="Low complexity" evidence="1">
    <location>
        <begin position="233"/>
        <end position="244"/>
    </location>
</feature>
<organism evidence="3 4">
    <name type="scientific">Myriangium duriaei CBS 260.36</name>
    <dbReference type="NCBI Taxonomy" id="1168546"/>
    <lineage>
        <taxon>Eukaryota</taxon>
        <taxon>Fungi</taxon>
        <taxon>Dikarya</taxon>
        <taxon>Ascomycota</taxon>
        <taxon>Pezizomycotina</taxon>
        <taxon>Dothideomycetes</taxon>
        <taxon>Dothideomycetidae</taxon>
        <taxon>Myriangiales</taxon>
        <taxon>Myriangiaceae</taxon>
        <taxon>Myriangium</taxon>
    </lineage>
</organism>
<feature type="compositionally biased region" description="Low complexity" evidence="1">
    <location>
        <begin position="209"/>
        <end position="220"/>
    </location>
</feature>
<feature type="compositionally biased region" description="Acidic residues" evidence="1">
    <location>
        <begin position="404"/>
        <end position="414"/>
    </location>
</feature>
<dbReference type="Proteomes" id="UP000799439">
    <property type="component" value="Unassembled WGS sequence"/>
</dbReference>
<dbReference type="InterPro" id="IPR019194">
    <property type="entry name" value="Tscrpt_elong_fac_Eaf_N"/>
</dbReference>
<sequence>MGNLDLRAAGSHPIRLADTRRGLTCVRYNHKPDLSEDLATATLRQDTKKGDYKLSIKDDEDEYVYQGGVGDAQDTVLLLLDESGDGVVLETADASIACNLVGAPWESDAKKLAEQYPILRAVEGEQSGAIDSGSLDTSDESDRDPKNPFDFRNYLDAFTTTTATTKVHNAGRSSPAVSNASTPRKDPPARAVRKPANPMLPNQRKAKPRASAAAATTRVSAPKRTKSPPPLASVSVPEVRVSSSTAPNAIRKGKANVDDIELDLDIDDPHDDDGDLVLDDAPPKPSKHNAHLRAAAESTGPISLRSAASSPASRVASPAAAGGYYRQPPSAQHHDDDDLVLDHGPTHRERTQDYDSEDDHAETAPPPARNYQAAQQRRRSSGIAPAEAAEDDDEELAQAMLRELEEDDYDDDEQQTAGAQPNRYVEEEEESEEE</sequence>
<comment type="caution">
    <text evidence="3">The sequence shown here is derived from an EMBL/GenBank/DDBJ whole genome shotgun (WGS) entry which is preliminary data.</text>
</comment>
<feature type="compositionally biased region" description="Low complexity" evidence="1">
    <location>
        <begin position="305"/>
        <end position="321"/>
    </location>
</feature>
<dbReference type="OrthoDB" id="125903at2759"/>
<feature type="region of interest" description="Disordered" evidence="1">
    <location>
        <begin position="165"/>
        <end position="434"/>
    </location>
</feature>
<accession>A0A9P4J286</accession>
<evidence type="ECO:0000313" key="4">
    <source>
        <dbReference type="Proteomes" id="UP000799439"/>
    </source>
</evidence>
<feature type="compositionally biased region" description="Basic and acidic residues" evidence="1">
    <location>
        <begin position="332"/>
        <end position="353"/>
    </location>
</feature>
<proteinExistence type="predicted"/>
<evidence type="ECO:0000313" key="3">
    <source>
        <dbReference type="EMBL" id="KAF2154133.1"/>
    </source>
</evidence>
<evidence type="ECO:0000259" key="2">
    <source>
        <dbReference type="Pfam" id="PF09816"/>
    </source>
</evidence>
<reference evidence="3" key="1">
    <citation type="journal article" date="2020" name="Stud. Mycol.">
        <title>101 Dothideomycetes genomes: a test case for predicting lifestyles and emergence of pathogens.</title>
        <authorList>
            <person name="Haridas S."/>
            <person name="Albert R."/>
            <person name="Binder M."/>
            <person name="Bloem J."/>
            <person name="Labutti K."/>
            <person name="Salamov A."/>
            <person name="Andreopoulos B."/>
            <person name="Baker S."/>
            <person name="Barry K."/>
            <person name="Bills G."/>
            <person name="Bluhm B."/>
            <person name="Cannon C."/>
            <person name="Castanera R."/>
            <person name="Culley D."/>
            <person name="Daum C."/>
            <person name="Ezra D."/>
            <person name="Gonzalez J."/>
            <person name="Henrissat B."/>
            <person name="Kuo A."/>
            <person name="Liang C."/>
            <person name="Lipzen A."/>
            <person name="Lutzoni F."/>
            <person name="Magnuson J."/>
            <person name="Mondo S."/>
            <person name="Nolan M."/>
            <person name="Ohm R."/>
            <person name="Pangilinan J."/>
            <person name="Park H.-J."/>
            <person name="Ramirez L."/>
            <person name="Alfaro M."/>
            <person name="Sun H."/>
            <person name="Tritt A."/>
            <person name="Yoshinaga Y."/>
            <person name="Zwiers L.-H."/>
            <person name="Turgeon B."/>
            <person name="Goodwin S."/>
            <person name="Spatafora J."/>
            <person name="Crous P."/>
            <person name="Grigoriev I."/>
        </authorList>
    </citation>
    <scope>NUCLEOTIDE SEQUENCE</scope>
    <source>
        <strain evidence="3">CBS 260.36</strain>
    </source>
</reference>
<evidence type="ECO:0000256" key="1">
    <source>
        <dbReference type="SAM" id="MobiDB-lite"/>
    </source>
</evidence>